<protein>
    <submittedName>
        <fullName evidence="2">Uncharacterized protein</fullName>
    </submittedName>
</protein>
<evidence type="ECO:0000313" key="3">
    <source>
        <dbReference type="Proteomes" id="UP001500416"/>
    </source>
</evidence>
<evidence type="ECO:0000256" key="1">
    <source>
        <dbReference type="SAM" id="MobiDB-lite"/>
    </source>
</evidence>
<feature type="region of interest" description="Disordered" evidence="1">
    <location>
        <begin position="216"/>
        <end position="326"/>
    </location>
</feature>
<gene>
    <name evidence="2" type="ORF">GCM10010492_22810</name>
</gene>
<reference evidence="2 3" key="1">
    <citation type="journal article" date="2019" name="Int. J. Syst. Evol. Microbiol.">
        <title>The Global Catalogue of Microorganisms (GCM) 10K type strain sequencing project: providing services to taxonomists for standard genome sequencing and annotation.</title>
        <authorList>
            <consortium name="The Broad Institute Genomics Platform"/>
            <consortium name="The Broad Institute Genome Sequencing Center for Infectious Disease"/>
            <person name="Wu L."/>
            <person name="Ma J."/>
        </authorList>
    </citation>
    <scope>NUCLEOTIDE SEQUENCE [LARGE SCALE GENOMIC DNA]</scope>
    <source>
        <strain evidence="2 3">JCM 3380</strain>
    </source>
</reference>
<keyword evidence="3" id="KW-1185">Reference proteome</keyword>
<name>A0ABN0TKN7_9PSEU</name>
<feature type="compositionally biased region" description="Low complexity" evidence="1">
    <location>
        <begin position="259"/>
        <end position="294"/>
    </location>
</feature>
<feature type="compositionally biased region" description="Basic residues" evidence="1">
    <location>
        <begin position="317"/>
        <end position="326"/>
    </location>
</feature>
<comment type="caution">
    <text evidence="2">The sequence shown here is derived from an EMBL/GenBank/DDBJ whole genome shotgun (WGS) entry which is preliminary data.</text>
</comment>
<accession>A0ABN0TKN7</accession>
<proteinExistence type="predicted"/>
<dbReference type="EMBL" id="BAAABU010000004">
    <property type="protein sequence ID" value="GAA0224113.1"/>
    <property type="molecule type" value="Genomic_DNA"/>
</dbReference>
<dbReference type="Proteomes" id="UP001500416">
    <property type="component" value="Unassembled WGS sequence"/>
</dbReference>
<evidence type="ECO:0000313" key="2">
    <source>
        <dbReference type="EMBL" id="GAA0224113.1"/>
    </source>
</evidence>
<dbReference type="RefSeq" id="WP_343933709.1">
    <property type="nucleotide sequence ID" value="NZ_BAAABU010000004.1"/>
</dbReference>
<organism evidence="2 3">
    <name type="scientific">Saccharothrix mutabilis subsp. mutabilis</name>
    <dbReference type="NCBI Taxonomy" id="66855"/>
    <lineage>
        <taxon>Bacteria</taxon>
        <taxon>Bacillati</taxon>
        <taxon>Actinomycetota</taxon>
        <taxon>Actinomycetes</taxon>
        <taxon>Pseudonocardiales</taxon>
        <taxon>Pseudonocardiaceae</taxon>
        <taxon>Saccharothrix</taxon>
    </lineage>
</organism>
<sequence length="326" mass="33953">MLADTLARCRAQRASGTLHLVGDLGGRCHLRQGAVIAADSPGAPGADALLMRSGRVAETDWTAALRAAASRGSHRAELVARGCTTFSELNVTALMVAHDSTFAAVVGGIGKCVLDPRETDVALPVDHGIDPDVLLAEAHRRLVALAALRVPVTPHRDRLARLGPPEDAHPGRRAILTEATGRRTARDIAFLVGRGVYAVTVDVSRLIAEGLLEIVPAHRRPPGPPPRGLATRNPLRPMKDTTPATPLASDATPDAPPGATSFATDTAADATPSAAAFAPDTTPTVPNAAAVAPPSDLPRRSAPAPRPPVWQALPRLLGRRKNPPTP</sequence>